<dbReference type="EMBL" id="LSRF01000033">
    <property type="protein sequence ID" value="KXP10115.1"/>
    <property type="molecule type" value="Genomic_DNA"/>
</dbReference>
<dbReference type="InterPro" id="IPR051313">
    <property type="entry name" value="Bact_iron-sidero_bind"/>
</dbReference>
<keyword evidence="4 5" id="KW-0732">Signal</keyword>
<evidence type="ECO:0000256" key="2">
    <source>
        <dbReference type="ARBA" id="ARBA00008814"/>
    </source>
</evidence>
<dbReference type="Proteomes" id="UP000070258">
    <property type="component" value="Unassembled WGS sequence"/>
</dbReference>
<evidence type="ECO:0000313" key="7">
    <source>
        <dbReference type="EMBL" id="KXO98571.1"/>
    </source>
</evidence>
<name>A0A138AIB0_9ACTN</name>
<dbReference type="STRING" id="239498.AXK60_06405"/>
<reference evidence="9" key="3">
    <citation type="submission" date="2016-02" db="EMBL/GenBank/DDBJ databases">
        <authorList>
            <person name="Wen L."/>
            <person name="He K."/>
            <person name="Yang H."/>
        </authorList>
    </citation>
    <scope>NUCLEOTIDE SEQUENCE [LARGE SCALE GENOMIC DNA]</scope>
    <source>
        <strain evidence="9">JCM 15929</strain>
    </source>
</reference>
<dbReference type="PROSITE" id="PS50983">
    <property type="entry name" value="FE_B12_PBP"/>
    <property type="match status" value="1"/>
</dbReference>
<dbReference type="RefSeq" id="WP_068571151.1">
    <property type="nucleotide sequence ID" value="NZ_LSRE01000012.1"/>
</dbReference>
<dbReference type="Gene3D" id="3.40.50.1980">
    <property type="entry name" value="Nitrogenase molybdenum iron protein domain"/>
    <property type="match status" value="2"/>
</dbReference>
<comment type="similarity">
    <text evidence="2">Belongs to the bacterial solute-binding protein 8 family.</text>
</comment>
<comment type="subcellular location">
    <subcellularLocation>
        <location evidence="1">Cell envelope</location>
    </subcellularLocation>
</comment>
<dbReference type="EMBL" id="LSRE01000012">
    <property type="protein sequence ID" value="KXO98571.1"/>
    <property type="molecule type" value="Genomic_DNA"/>
</dbReference>
<evidence type="ECO:0000259" key="6">
    <source>
        <dbReference type="PROSITE" id="PS50983"/>
    </source>
</evidence>
<gene>
    <name evidence="8" type="ORF">AXK60_06405</name>
    <name evidence="7" type="ORF">AXK61_03000</name>
</gene>
<comment type="caution">
    <text evidence="8">The sequence shown here is derived from an EMBL/GenBank/DDBJ whole genome shotgun (WGS) entry which is preliminary data.</text>
</comment>
<dbReference type="InterPro" id="IPR002491">
    <property type="entry name" value="ABC_transptr_periplasmic_BD"/>
</dbReference>
<dbReference type="Proteomes" id="UP000070409">
    <property type="component" value="Unassembled WGS sequence"/>
</dbReference>
<reference evidence="7 10" key="1">
    <citation type="submission" date="2016-02" db="EMBL/GenBank/DDBJ databases">
        <authorList>
            <person name="Teng J.L."/>
            <person name="Tang Y."/>
            <person name="Huang Y."/>
            <person name="Guo F."/>
            <person name="Wei W."/>
            <person name="Chen J.H."/>
            <person name="Wong S.Y."/>
            <person name="Lau S.K."/>
            <person name="Woo P.C."/>
        </authorList>
    </citation>
    <scope>NUCLEOTIDE SEQUENCE [LARGE SCALE GENOMIC DNA]</scope>
    <source>
        <strain evidence="7 10">JCM 13375</strain>
    </source>
</reference>
<accession>A0A138AIB0</accession>
<keyword evidence="10" id="KW-1185">Reference proteome</keyword>
<dbReference type="AlphaFoldDB" id="A0A138AIB0"/>
<dbReference type="PANTHER" id="PTHR30532:SF24">
    <property type="entry name" value="FERRIC ENTEROBACTIN-BINDING PERIPLASMIC PROTEIN FEPB"/>
    <property type="match status" value="1"/>
</dbReference>
<feature type="chain" id="PRO_5039507320" evidence="5">
    <location>
        <begin position="27"/>
        <end position="326"/>
    </location>
</feature>
<evidence type="ECO:0000256" key="4">
    <source>
        <dbReference type="ARBA" id="ARBA00022729"/>
    </source>
</evidence>
<feature type="domain" description="Fe/B12 periplasmic-binding" evidence="6">
    <location>
        <begin position="53"/>
        <end position="326"/>
    </location>
</feature>
<proteinExistence type="inferred from homology"/>
<dbReference type="PROSITE" id="PS51257">
    <property type="entry name" value="PROKAR_LIPOPROTEIN"/>
    <property type="match status" value="1"/>
</dbReference>
<keyword evidence="3" id="KW-0813">Transport</keyword>
<sequence length="326" mass="35806">MKRQFRIIAALACAVALVAGCGDSGAKDAPADTATRTISTVKGEVTVPVAPKRVVLLNYSLAGYAFDLGLPIVAMTPEATDKTSVPRDAWKADFDKAGTKFLPWPSTGFDIEAITAQKPDLILAGGLAFPFKQASDSYDKLSKIAPTVLVDNKLDTWQQQFKWIADSFGKPDVYTDAAKRYDARIEQVKGNITVPPNPVSFLSMTADKRPFVLIENRGLPAEFARLGFTTDPLFASGKYKPYQAGGDSFELSSELLPSVITQPTVFIIGFNRDTFDVAKLRSEPVYAALPAFTTNHAYDLPYWVQRPDFDRAMDTLDVVEKTFRKK</sequence>
<dbReference type="GO" id="GO:0030288">
    <property type="term" value="C:outer membrane-bounded periplasmic space"/>
    <property type="evidence" value="ECO:0007669"/>
    <property type="project" value="TreeGrafter"/>
</dbReference>
<evidence type="ECO:0000256" key="1">
    <source>
        <dbReference type="ARBA" id="ARBA00004196"/>
    </source>
</evidence>
<reference evidence="8" key="2">
    <citation type="submission" date="2016-02" db="EMBL/GenBank/DDBJ databases">
        <authorList>
            <person name="Teng J.L."/>
            <person name="Yang Y."/>
            <person name="Huang Y."/>
            <person name="Guo F."/>
            <person name="Wei W."/>
            <person name="Chen J.H."/>
            <person name="Wong S.Y."/>
            <person name="Lau S.K."/>
            <person name="Woo P.C."/>
        </authorList>
    </citation>
    <scope>NUCLEOTIDE SEQUENCE</scope>
    <source>
        <strain evidence="8">JCM 15929</strain>
    </source>
</reference>
<feature type="signal peptide" evidence="5">
    <location>
        <begin position="1"/>
        <end position="26"/>
    </location>
</feature>
<organism evidence="8 9">
    <name type="scientific">Tsukamurella pseudospumae</name>
    <dbReference type="NCBI Taxonomy" id="239498"/>
    <lineage>
        <taxon>Bacteria</taxon>
        <taxon>Bacillati</taxon>
        <taxon>Actinomycetota</taxon>
        <taxon>Actinomycetes</taxon>
        <taxon>Mycobacteriales</taxon>
        <taxon>Tsukamurellaceae</taxon>
        <taxon>Tsukamurella</taxon>
    </lineage>
</organism>
<evidence type="ECO:0000256" key="3">
    <source>
        <dbReference type="ARBA" id="ARBA00022448"/>
    </source>
</evidence>
<protein>
    <submittedName>
        <fullName evidence="8">Ferric enterobactin (Enterochelin)-binding protein</fullName>
    </submittedName>
</protein>
<dbReference type="GO" id="GO:1901678">
    <property type="term" value="P:iron coordination entity transport"/>
    <property type="evidence" value="ECO:0007669"/>
    <property type="project" value="UniProtKB-ARBA"/>
</dbReference>
<evidence type="ECO:0000313" key="10">
    <source>
        <dbReference type="Proteomes" id="UP000070409"/>
    </source>
</evidence>
<evidence type="ECO:0000256" key="5">
    <source>
        <dbReference type="SAM" id="SignalP"/>
    </source>
</evidence>
<dbReference type="SUPFAM" id="SSF53807">
    <property type="entry name" value="Helical backbone' metal receptor"/>
    <property type="match status" value="1"/>
</dbReference>
<dbReference type="PANTHER" id="PTHR30532">
    <property type="entry name" value="IRON III DICITRATE-BINDING PERIPLASMIC PROTEIN"/>
    <property type="match status" value="1"/>
</dbReference>
<dbReference type="OrthoDB" id="1846031at2"/>
<dbReference type="Pfam" id="PF01497">
    <property type="entry name" value="Peripla_BP_2"/>
    <property type="match status" value="1"/>
</dbReference>
<evidence type="ECO:0000313" key="9">
    <source>
        <dbReference type="Proteomes" id="UP000070258"/>
    </source>
</evidence>
<evidence type="ECO:0000313" key="8">
    <source>
        <dbReference type="EMBL" id="KXP10115.1"/>
    </source>
</evidence>